<reference evidence="1" key="1">
    <citation type="journal article" date="2013" name="Environ. Microbiol.">
        <title>Microbiota from the distal guts of lean and obese adolescents exhibit partial functional redundancy besides clear differences in community structure.</title>
        <authorList>
            <person name="Ferrer M."/>
            <person name="Ruiz A."/>
            <person name="Lanza F."/>
            <person name="Haange S.B."/>
            <person name="Oberbach A."/>
            <person name="Till H."/>
            <person name="Bargiela R."/>
            <person name="Campoy C."/>
            <person name="Segura M.T."/>
            <person name="Richter M."/>
            <person name="von Bergen M."/>
            <person name="Seifert J."/>
            <person name="Suarez A."/>
        </authorList>
    </citation>
    <scope>NUCLEOTIDE SEQUENCE</scope>
</reference>
<feature type="non-terminal residue" evidence="1">
    <location>
        <position position="1"/>
    </location>
</feature>
<name>K1SZU6_9ZZZZ</name>
<evidence type="ECO:0000313" key="1">
    <source>
        <dbReference type="EMBL" id="EKC63088.1"/>
    </source>
</evidence>
<comment type="caution">
    <text evidence="1">The sequence shown here is derived from an EMBL/GenBank/DDBJ whole genome shotgun (WGS) entry which is preliminary data.</text>
</comment>
<gene>
    <name evidence="1" type="ORF">LEA_11512</name>
</gene>
<dbReference type="EMBL" id="AJWY01007761">
    <property type="protein sequence ID" value="EKC63088.1"/>
    <property type="molecule type" value="Genomic_DNA"/>
</dbReference>
<accession>K1SZU6</accession>
<sequence length="42" mass="4840">HFVVPAGIELRKGVSLKIVHSYYSWDAGDVNKEILTRKSRLR</sequence>
<protein>
    <submittedName>
        <fullName evidence="1">Uncharacterized protein</fullName>
    </submittedName>
</protein>
<dbReference type="AlphaFoldDB" id="K1SZU6"/>
<proteinExistence type="predicted"/>
<organism evidence="1">
    <name type="scientific">human gut metagenome</name>
    <dbReference type="NCBI Taxonomy" id="408170"/>
    <lineage>
        <taxon>unclassified sequences</taxon>
        <taxon>metagenomes</taxon>
        <taxon>organismal metagenomes</taxon>
    </lineage>
</organism>